<evidence type="ECO:0000313" key="2">
    <source>
        <dbReference type="EnsemblPlants" id="Solyc09g013140.2.1.1"/>
    </source>
</evidence>
<accession>A0A3Q7I0L2</accession>
<dbReference type="PANTHER" id="PTHR34205">
    <property type="entry name" value="TRANSMEMBRANE PROTEIN"/>
    <property type="match status" value="1"/>
</dbReference>
<dbReference type="InParanoid" id="A0A3Q7I0L2"/>
<protein>
    <recommendedName>
        <fullName evidence="4">DUF962 domain-containing protein</fullName>
    </recommendedName>
</protein>
<dbReference type="AlphaFoldDB" id="A0A3Q7I0L2"/>
<dbReference type="Gramene" id="Solyc09g013140.2.1">
    <property type="protein sequence ID" value="Solyc09g013140.2.1.1"/>
    <property type="gene ID" value="Solyc09g013140.2"/>
</dbReference>
<dbReference type="Proteomes" id="UP000004994">
    <property type="component" value="Chromosome 9"/>
</dbReference>
<name>A0A3Q7I0L2_SOLLC</name>
<dbReference type="PaxDb" id="4081-Solyc09g013140.1.1"/>
<dbReference type="OrthoDB" id="5511466at2759"/>
<keyword evidence="1" id="KW-0812">Transmembrane</keyword>
<feature type="transmembrane region" description="Helical" evidence="1">
    <location>
        <begin position="47"/>
        <end position="66"/>
    </location>
</feature>
<sequence length="112" mass="13307">MNFRSMEEFWPYYMNQHSKPATRRWHFLGTLCSILCLAYTLLFNKWFVILVPILGYGLAWCSHFFVEGNVPATFGHPFWSLLCDFKMFGLMLTGQMDREIKRLGKRPVLQVY</sequence>
<dbReference type="GeneID" id="101254515"/>
<reference evidence="2" key="1">
    <citation type="journal article" date="2012" name="Nature">
        <title>The tomato genome sequence provides insights into fleshy fruit evolution.</title>
        <authorList>
            <consortium name="Tomato Genome Consortium"/>
        </authorList>
    </citation>
    <scope>NUCLEOTIDE SEQUENCE [LARGE SCALE GENOMIC DNA]</scope>
    <source>
        <strain evidence="2">cv. Heinz 1706</strain>
    </source>
</reference>
<dbReference type="EnsemblPlants" id="Solyc09g013140.2.1">
    <property type="protein sequence ID" value="Solyc09g013140.2.1.1"/>
    <property type="gene ID" value="Solyc09g013140.2"/>
</dbReference>
<evidence type="ECO:0000256" key="1">
    <source>
        <dbReference type="SAM" id="Phobius"/>
    </source>
</evidence>
<keyword evidence="1" id="KW-0472">Membrane</keyword>
<keyword evidence="3" id="KW-1185">Reference proteome</keyword>
<feature type="transmembrane region" description="Helical" evidence="1">
    <location>
        <begin position="25"/>
        <end position="42"/>
    </location>
</feature>
<evidence type="ECO:0008006" key="4">
    <source>
        <dbReference type="Google" id="ProtNLM"/>
    </source>
</evidence>
<evidence type="ECO:0000313" key="3">
    <source>
        <dbReference type="Proteomes" id="UP000004994"/>
    </source>
</evidence>
<proteinExistence type="predicted"/>
<keyword evidence="1" id="KW-1133">Transmembrane helix</keyword>
<dbReference type="PANTHER" id="PTHR34205:SF2">
    <property type="entry name" value="DUF962 DOMAIN-CONTAINING PROTEIN"/>
    <property type="match status" value="1"/>
</dbReference>
<dbReference type="KEGG" id="sly:101254515"/>
<organism evidence="2">
    <name type="scientific">Solanum lycopersicum</name>
    <name type="common">Tomato</name>
    <name type="synonym">Lycopersicon esculentum</name>
    <dbReference type="NCBI Taxonomy" id="4081"/>
    <lineage>
        <taxon>Eukaryota</taxon>
        <taxon>Viridiplantae</taxon>
        <taxon>Streptophyta</taxon>
        <taxon>Embryophyta</taxon>
        <taxon>Tracheophyta</taxon>
        <taxon>Spermatophyta</taxon>
        <taxon>Magnoliopsida</taxon>
        <taxon>eudicotyledons</taxon>
        <taxon>Gunneridae</taxon>
        <taxon>Pentapetalae</taxon>
        <taxon>asterids</taxon>
        <taxon>lamiids</taxon>
        <taxon>Solanales</taxon>
        <taxon>Solanaceae</taxon>
        <taxon>Solanoideae</taxon>
        <taxon>Solaneae</taxon>
        <taxon>Solanum</taxon>
        <taxon>Solanum subgen. Lycopersicon</taxon>
    </lineage>
</organism>
<dbReference type="Pfam" id="PF06127">
    <property type="entry name" value="Mpo1-like"/>
    <property type="match status" value="1"/>
</dbReference>
<dbReference type="OMA" id="FRHPLYS"/>
<dbReference type="InterPro" id="IPR009305">
    <property type="entry name" value="Mpo1-like"/>
</dbReference>
<dbReference type="RefSeq" id="XP_010325804.1">
    <property type="nucleotide sequence ID" value="XM_010327502.4"/>
</dbReference>
<reference evidence="2" key="2">
    <citation type="submission" date="2019-01" db="UniProtKB">
        <authorList>
            <consortium name="EnsemblPlants"/>
        </authorList>
    </citation>
    <scope>IDENTIFICATION</scope>
    <source>
        <strain evidence="2">cv. Heinz 1706</strain>
    </source>
</reference>
<dbReference type="RefSeq" id="XP_010325803.1">
    <property type="nucleotide sequence ID" value="XM_010327501.4"/>
</dbReference>
<gene>
    <name evidence="2" type="primary">LOC101254515</name>
</gene>